<proteinExistence type="predicted"/>
<sequence>MPTTMEQTKRKQANRGWAGLLLGLGLFWLLTWVILPWGQNLPGLQPVMAAIIAADVDTSTYWYSQSEKTAGAENHIRNTLRR</sequence>
<comment type="caution">
    <text evidence="2">The sequence shown here is derived from an EMBL/GenBank/DDBJ whole genome shotgun (WGS) entry which is preliminary data.</text>
</comment>
<evidence type="ECO:0000313" key="2">
    <source>
        <dbReference type="EMBL" id="HET98048.1"/>
    </source>
</evidence>
<organism evidence="2">
    <name type="scientific">Desulfurivibrio alkaliphilus</name>
    <dbReference type="NCBI Taxonomy" id="427923"/>
    <lineage>
        <taxon>Bacteria</taxon>
        <taxon>Pseudomonadati</taxon>
        <taxon>Thermodesulfobacteriota</taxon>
        <taxon>Desulfobulbia</taxon>
        <taxon>Desulfobulbales</taxon>
        <taxon>Desulfobulbaceae</taxon>
        <taxon>Desulfurivibrio</taxon>
    </lineage>
</organism>
<protein>
    <submittedName>
        <fullName evidence="2">Uncharacterized protein</fullName>
    </submittedName>
</protein>
<evidence type="ECO:0000256" key="1">
    <source>
        <dbReference type="SAM" id="Phobius"/>
    </source>
</evidence>
<keyword evidence="1" id="KW-0472">Membrane</keyword>
<keyword evidence="1" id="KW-1133">Transmembrane helix</keyword>
<keyword evidence="1" id="KW-0812">Transmembrane</keyword>
<name>A0A7C2THF2_9BACT</name>
<reference evidence="2" key="1">
    <citation type="journal article" date="2020" name="mSystems">
        <title>Genome- and Community-Level Interaction Insights into Carbon Utilization and Element Cycling Functions of Hydrothermarchaeota in Hydrothermal Sediment.</title>
        <authorList>
            <person name="Zhou Z."/>
            <person name="Liu Y."/>
            <person name="Xu W."/>
            <person name="Pan J."/>
            <person name="Luo Z.H."/>
            <person name="Li M."/>
        </authorList>
    </citation>
    <scope>NUCLEOTIDE SEQUENCE [LARGE SCALE GENOMIC DNA]</scope>
    <source>
        <strain evidence="2">SpSt-1224</strain>
    </source>
</reference>
<dbReference type="EMBL" id="DSDS01000114">
    <property type="protein sequence ID" value="HET98048.1"/>
    <property type="molecule type" value="Genomic_DNA"/>
</dbReference>
<dbReference type="Proteomes" id="UP000885986">
    <property type="component" value="Unassembled WGS sequence"/>
</dbReference>
<accession>A0A7C2THF2</accession>
<gene>
    <name evidence="2" type="ORF">ENN98_05045</name>
</gene>
<dbReference type="AlphaFoldDB" id="A0A7C2THF2"/>
<feature type="transmembrane region" description="Helical" evidence="1">
    <location>
        <begin position="20"/>
        <end position="38"/>
    </location>
</feature>